<dbReference type="Proteomes" id="UP000255139">
    <property type="component" value="Unassembled WGS sequence"/>
</dbReference>
<evidence type="ECO:0000313" key="5">
    <source>
        <dbReference type="Proteomes" id="UP000255139"/>
    </source>
</evidence>
<sequence>MIYTKDLIINSLKRLSITLITIATILISNMALAFEKQIPHRDFTIILSSPKNFVSGKNEFQLSIKKGDKFIKDSDIKLTFNMPEMPGMPKMSELATLSLDNDVYKGEVVLPHGGTWQIRIQFSVDNKKYQAKSSIDF</sequence>
<dbReference type="EMBL" id="UGJE01000002">
    <property type="protein sequence ID" value="STQ86133.1"/>
    <property type="molecule type" value="Genomic_DNA"/>
</dbReference>
<feature type="domain" description="YtkA-like" evidence="1">
    <location>
        <begin position="41"/>
        <end position="120"/>
    </location>
</feature>
<dbReference type="InterPro" id="IPR032693">
    <property type="entry name" value="YtkA-like_dom"/>
</dbReference>
<dbReference type="OrthoDB" id="5339750at2"/>
<dbReference type="EMBL" id="JRPD02000019">
    <property type="protein sequence ID" value="TLD99277.1"/>
    <property type="molecule type" value="Genomic_DNA"/>
</dbReference>
<reference evidence="2 5" key="2">
    <citation type="submission" date="2018-06" db="EMBL/GenBank/DDBJ databases">
        <authorList>
            <consortium name="Pathogen Informatics"/>
            <person name="Doyle S."/>
        </authorList>
    </citation>
    <scope>NUCLEOTIDE SEQUENCE [LARGE SCALE GENOMIC DNA]</scope>
    <source>
        <strain evidence="2 5">NCTC12714</strain>
    </source>
</reference>
<evidence type="ECO:0000313" key="2">
    <source>
        <dbReference type="EMBL" id="STQ86133.1"/>
    </source>
</evidence>
<dbReference type="RefSeq" id="WP_052089612.1">
    <property type="nucleotide sequence ID" value="NZ_FZML01000012.1"/>
</dbReference>
<dbReference type="Proteomes" id="UP000029922">
    <property type="component" value="Unassembled WGS sequence"/>
</dbReference>
<organism evidence="2 5">
    <name type="scientific">Helicobacter muridarum</name>
    <dbReference type="NCBI Taxonomy" id="216"/>
    <lineage>
        <taxon>Bacteria</taxon>
        <taxon>Pseudomonadati</taxon>
        <taxon>Campylobacterota</taxon>
        <taxon>Epsilonproteobacteria</taxon>
        <taxon>Campylobacterales</taxon>
        <taxon>Helicobacteraceae</taxon>
        <taxon>Helicobacter</taxon>
    </lineage>
</organism>
<name>A0A377PWZ8_9HELI</name>
<protein>
    <submittedName>
        <fullName evidence="3">Copper resistance protein</fullName>
    </submittedName>
    <submittedName>
        <fullName evidence="2">Putative copper resistance determinant CrdA</fullName>
    </submittedName>
</protein>
<proteinExistence type="predicted"/>
<accession>A0A377PWZ8</accession>
<gene>
    <name evidence="2" type="primary">crdA</name>
    <name evidence="3" type="ORF">LS73_007620</name>
    <name evidence="2" type="ORF">NCTC12714_00924</name>
</gene>
<evidence type="ECO:0000313" key="4">
    <source>
        <dbReference type="Proteomes" id="UP000029922"/>
    </source>
</evidence>
<evidence type="ECO:0000259" key="1">
    <source>
        <dbReference type="Pfam" id="PF13115"/>
    </source>
</evidence>
<evidence type="ECO:0000313" key="3">
    <source>
        <dbReference type="EMBL" id="TLD99277.1"/>
    </source>
</evidence>
<dbReference type="Pfam" id="PF13115">
    <property type="entry name" value="YtkA"/>
    <property type="match status" value="1"/>
</dbReference>
<dbReference type="STRING" id="216.LS73_05125"/>
<dbReference type="AlphaFoldDB" id="A0A377PWZ8"/>
<reference evidence="3 4" key="1">
    <citation type="journal article" date="2014" name="Genome Announc.">
        <title>Draft genome sequences of eight enterohepatic helicobacter species isolated from both laboratory and wild rodents.</title>
        <authorList>
            <person name="Sheh A."/>
            <person name="Shen Z."/>
            <person name="Fox J.G."/>
        </authorList>
    </citation>
    <scope>NUCLEOTIDE SEQUENCE [LARGE SCALE GENOMIC DNA]</scope>
    <source>
        <strain evidence="3 4">ST1</strain>
    </source>
</reference>
<keyword evidence="5" id="KW-1185">Reference proteome</keyword>